<evidence type="ECO:0000313" key="2">
    <source>
        <dbReference type="EMBL" id="CAG5126684.1"/>
    </source>
</evidence>
<dbReference type="Proteomes" id="UP000678393">
    <property type="component" value="Unassembled WGS sequence"/>
</dbReference>
<organism evidence="2 3">
    <name type="scientific">Candidula unifasciata</name>
    <dbReference type="NCBI Taxonomy" id="100452"/>
    <lineage>
        <taxon>Eukaryota</taxon>
        <taxon>Metazoa</taxon>
        <taxon>Spiralia</taxon>
        <taxon>Lophotrochozoa</taxon>
        <taxon>Mollusca</taxon>
        <taxon>Gastropoda</taxon>
        <taxon>Heterobranchia</taxon>
        <taxon>Euthyneura</taxon>
        <taxon>Panpulmonata</taxon>
        <taxon>Eupulmonata</taxon>
        <taxon>Stylommatophora</taxon>
        <taxon>Helicina</taxon>
        <taxon>Helicoidea</taxon>
        <taxon>Geomitridae</taxon>
        <taxon>Candidula</taxon>
    </lineage>
</organism>
<keyword evidence="3" id="KW-1185">Reference proteome</keyword>
<accession>A0A8S3ZAU4</accession>
<name>A0A8S3ZAU4_9EUPU</name>
<sequence>MPDLLSDTIMQFTWAISLTRNSSTKIPCNKISPQTTWTQEIPTGHFSGNNWYPRFCAVPQLEYAKCFQNKQVLILGDSNGRSHYYNIVKHSKCTEVVKAVTKRWHKPLLCAHKTNNFTLSWSPHTNPFMNGVTLDEIPSHGHYLIILNHFYHLTVSHISVSDFLFRNIKDALVRLFQRNPNVQVVLQGPHIAWFGWPEHYAAGDMLGTHIMDLQQEIFQDVKDKMLFISHWDMTMAKENYDYHPGTNGKVFDLIVGLTCGR</sequence>
<proteinExistence type="predicted"/>
<dbReference type="InterPro" id="IPR057106">
    <property type="entry name" value="NXPE4_C"/>
</dbReference>
<reference evidence="2" key="1">
    <citation type="submission" date="2021-04" db="EMBL/GenBank/DDBJ databases">
        <authorList>
            <consortium name="Molecular Ecology Group"/>
        </authorList>
    </citation>
    <scope>NUCLEOTIDE SEQUENCE</scope>
</reference>
<gene>
    <name evidence="2" type="ORF">CUNI_LOCUS12242</name>
</gene>
<feature type="domain" description="NXPE C-terminal" evidence="1">
    <location>
        <begin position="51"/>
        <end position="246"/>
    </location>
</feature>
<dbReference type="PANTHER" id="PTHR16165:SF5">
    <property type="entry name" value="NXPE FAMILY MEMBER 3"/>
    <property type="match status" value="1"/>
</dbReference>
<evidence type="ECO:0000313" key="3">
    <source>
        <dbReference type="Proteomes" id="UP000678393"/>
    </source>
</evidence>
<dbReference type="AlphaFoldDB" id="A0A8S3ZAU4"/>
<dbReference type="Pfam" id="PF24536">
    <property type="entry name" value="NXPE4_C"/>
    <property type="match status" value="1"/>
</dbReference>
<dbReference type="OrthoDB" id="6154245at2759"/>
<dbReference type="EMBL" id="CAJHNH020002426">
    <property type="protein sequence ID" value="CAG5126684.1"/>
    <property type="molecule type" value="Genomic_DNA"/>
</dbReference>
<dbReference type="PANTHER" id="PTHR16165">
    <property type="entry name" value="NXPE FAMILY MEMBER"/>
    <property type="match status" value="1"/>
</dbReference>
<protein>
    <recommendedName>
        <fullName evidence="1">NXPE C-terminal domain-containing protein</fullName>
    </recommendedName>
</protein>
<evidence type="ECO:0000259" key="1">
    <source>
        <dbReference type="Pfam" id="PF24536"/>
    </source>
</evidence>
<comment type="caution">
    <text evidence="2">The sequence shown here is derived from an EMBL/GenBank/DDBJ whole genome shotgun (WGS) entry which is preliminary data.</text>
</comment>